<dbReference type="EMBL" id="JAVDPW010000003">
    <property type="protein sequence ID" value="MDR6289372.1"/>
    <property type="molecule type" value="Genomic_DNA"/>
</dbReference>
<comment type="caution">
    <text evidence="5">The sequence shown here is derived from an EMBL/GenBank/DDBJ whole genome shotgun (WGS) entry which is preliminary data.</text>
</comment>
<evidence type="ECO:0000256" key="3">
    <source>
        <dbReference type="ARBA" id="ARBA00022729"/>
    </source>
</evidence>
<evidence type="ECO:0000313" key="6">
    <source>
        <dbReference type="Proteomes" id="UP001262410"/>
    </source>
</evidence>
<dbReference type="Proteomes" id="UP001262410">
    <property type="component" value="Unassembled WGS sequence"/>
</dbReference>
<protein>
    <submittedName>
        <fullName evidence="5">NitT/TauT family transport system substrate-binding protein</fullName>
    </submittedName>
</protein>
<proteinExistence type="inferred from homology"/>
<evidence type="ECO:0000256" key="2">
    <source>
        <dbReference type="ARBA" id="ARBA00010742"/>
    </source>
</evidence>
<dbReference type="Pfam" id="PF09084">
    <property type="entry name" value="NMT1"/>
    <property type="match status" value="1"/>
</dbReference>
<feature type="domain" description="SsuA/THI5-like" evidence="4">
    <location>
        <begin position="60"/>
        <end position="255"/>
    </location>
</feature>
<name>A0ABU1JL74_9PROT</name>
<dbReference type="InterPro" id="IPR015168">
    <property type="entry name" value="SsuA/THI5"/>
</dbReference>
<dbReference type="PANTHER" id="PTHR30024:SF47">
    <property type="entry name" value="TAURINE-BINDING PERIPLASMIC PROTEIN"/>
    <property type="match status" value="1"/>
</dbReference>
<evidence type="ECO:0000256" key="1">
    <source>
        <dbReference type="ARBA" id="ARBA00004418"/>
    </source>
</evidence>
<evidence type="ECO:0000313" key="5">
    <source>
        <dbReference type="EMBL" id="MDR6289372.1"/>
    </source>
</evidence>
<dbReference type="RefSeq" id="WP_309793654.1">
    <property type="nucleotide sequence ID" value="NZ_JAVDPW010000003.1"/>
</dbReference>
<accession>A0ABU1JL74</accession>
<gene>
    <name evidence="5" type="ORF">E9232_001887</name>
</gene>
<keyword evidence="3" id="KW-0732">Signal</keyword>
<comment type="similarity">
    <text evidence="2">Belongs to the bacterial solute-binding protein SsuA/TauA family.</text>
</comment>
<evidence type="ECO:0000259" key="4">
    <source>
        <dbReference type="Pfam" id="PF09084"/>
    </source>
</evidence>
<sequence>MADQGRMGRGLVLAAAIAVGLVGAGLIGAGPAAAQIPAQPEAGSFRMGIEPWLGYGLWHVAAAKGLFRAQGLTDVEIVNFTQDKDINAALVSGRLDGANVATHTALVLAAAGLRIRIVALLDVSMTADAIIAGPGIAHVSDLKGKAVAYEPGSTSQILLSYALSQNGMTLADITSMPMPALDSAAAVTTLQVPAGVSYEPYLSLARIVDPTVRLLYTAAEDPGLISDVFVVREEVLASRPGQVAALLRVWQAAHDDYEKDRIGGRAIIAKAVGAAPEQLSAAFDGVIFSSLADNRRELTGAFTEHVIADVKKAARAAGVLHGDVDAAGLIDPRFVAATR</sequence>
<comment type="subcellular location">
    <subcellularLocation>
        <location evidence="1">Periplasm</location>
    </subcellularLocation>
</comment>
<reference evidence="5 6" key="1">
    <citation type="submission" date="2023-07" db="EMBL/GenBank/DDBJ databases">
        <title>Sorghum-associated microbial communities from plants grown in Nebraska, USA.</title>
        <authorList>
            <person name="Schachtman D."/>
        </authorList>
    </citation>
    <scope>NUCLEOTIDE SEQUENCE [LARGE SCALE GENOMIC DNA]</scope>
    <source>
        <strain evidence="5 6">584</strain>
    </source>
</reference>
<keyword evidence="6" id="KW-1185">Reference proteome</keyword>
<organism evidence="5 6">
    <name type="scientific">Inquilinus ginsengisoli</name>
    <dbReference type="NCBI Taxonomy" id="363840"/>
    <lineage>
        <taxon>Bacteria</taxon>
        <taxon>Pseudomonadati</taxon>
        <taxon>Pseudomonadota</taxon>
        <taxon>Alphaproteobacteria</taxon>
        <taxon>Rhodospirillales</taxon>
        <taxon>Rhodospirillaceae</taxon>
        <taxon>Inquilinus</taxon>
    </lineage>
</organism>
<dbReference type="PANTHER" id="PTHR30024">
    <property type="entry name" value="ALIPHATIC SULFONATES-BINDING PROTEIN-RELATED"/>
    <property type="match status" value="1"/>
</dbReference>
<dbReference type="SUPFAM" id="SSF53850">
    <property type="entry name" value="Periplasmic binding protein-like II"/>
    <property type="match status" value="1"/>
</dbReference>
<dbReference type="Gene3D" id="3.40.190.10">
    <property type="entry name" value="Periplasmic binding protein-like II"/>
    <property type="match status" value="2"/>
</dbReference>